<organism evidence="4">
    <name type="scientific">viral metagenome</name>
    <dbReference type="NCBI Taxonomy" id="1070528"/>
    <lineage>
        <taxon>unclassified sequences</taxon>
        <taxon>metagenomes</taxon>
        <taxon>organismal metagenomes</taxon>
    </lineage>
</organism>
<dbReference type="PANTHER" id="PTHR24045:SF0">
    <property type="entry name" value="N-ACETYLGLUCOSAMINE-1-PHOSPHOTRANSFERASE SUBUNITS ALPHA_BETA"/>
    <property type="match status" value="1"/>
</dbReference>
<evidence type="ECO:0000259" key="3">
    <source>
        <dbReference type="Pfam" id="PF11380"/>
    </source>
</evidence>
<dbReference type="PANTHER" id="PTHR24045">
    <property type="match status" value="1"/>
</dbReference>
<feature type="domain" description="Stealth protein CR2 conserved region 2" evidence="3">
    <location>
        <begin position="29"/>
        <end position="134"/>
    </location>
</feature>
<dbReference type="AlphaFoldDB" id="A0A6C0EL42"/>
<sequence length="294" mass="35801">MGLNIMCDKNIPDIVFTWAGINNDCTNIRHRYNNELYFSIKSVLKYLSWCNNIYILVNRDVQIPSKIFDLNNIKIKRINRSDLIENQKYSITQNSFAVYSVVDKIPNLNERFILFDDDFMMLRHTSIEHFFTDNYPIVRLSHRKKKIYKDDVIIPSGLKRPIYKYNTYSHRPMPCTKEIIQKFRCSYPDYNSFVESHINRFHKCSEDMFMIYYQYALENNMIRRNPSKSDFFQMPHWHSKNKVMFKLEFMTYLTIFSTLPYKYFNINDDWSKDRRIYNNQMKIVKKFYIKLYGI</sequence>
<comment type="similarity">
    <text evidence="1">Belongs to the stealth family.</text>
</comment>
<dbReference type="InterPro" id="IPR047141">
    <property type="entry name" value="Stealth"/>
</dbReference>
<dbReference type="GO" id="GO:0016772">
    <property type="term" value="F:transferase activity, transferring phosphorus-containing groups"/>
    <property type="evidence" value="ECO:0007669"/>
    <property type="project" value="InterPro"/>
</dbReference>
<evidence type="ECO:0000256" key="1">
    <source>
        <dbReference type="ARBA" id="ARBA00007583"/>
    </source>
</evidence>
<evidence type="ECO:0000313" key="4">
    <source>
        <dbReference type="EMBL" id="QHT29009.1"/>
    </source>
</evidence>
<keyword evidence="2" id="KW-0808">Transferase</keyword>
<name>A0A6C0EL42_9ZZZZ</name>
<accession>A0A6C0EL42</accession>
<protein>
    <recommendedName>
        <fullName evidence="3">Stealth protein CR2 conserved region 2 domain-containing protein</fullName>
    </recommendedName>
</protein>
<dbReference type="GO" id="GO:0005794">
    <property type="term" value="C:Golgi apparatus"/>
    <property type="evidence" value="ECO:0007669"/>
    <property type="project" value="TreeGrafter"/>
</dbReference>
<dbReference type="Pfam" id="PF11380">
    <property type="entry name" value="Stealth_CR2"/>
    <property type="match status" value="1"/>
</dbReference>
<evidence type="ECO:0000256" key="2">
    <source>
        <dbReference type="ARBA" id="ARBA00022679"/>
    </source>
</evidence>
<dbReference type="EMBL" id="MN738867">
    <property type="protein sequence ID" value="QHT29009.1"/>
    <property type="molecule type" value="Genomic_DNA"/>
</dbReference>
<reference evidence="4" key="1">
    <citation type="journal article" date="2020" name="Nature">
        <title>Giant virus diversity and host interactions through global metagenomics.</title>
        <authorList>
            <person name="Schulz F."/>
            <person name="Roux S."/>
            <person name="Paez-Espino D."/>
            <person name="Jungbluth S."/>
            <person name="Walsh D.A."/>
            <person name="Denef V.J."/>
            <person name="McMahon K.D."/>
            <person name="Konstantinidis K.T."/>
            <person name="Eloe-Fadrosh E.A."/>
            <person name="Kyrpides N.C."/>
            <person name="Woyke T."/>
        </authorList>
    </citation>
    <scope>NUCLEOTIDE SEQUENCE</scope>
    <source>
        <strain evidence="4">GVMAG-M-3300001351-8</strain>
    </source>
</reference>
<dbReference type="InterPro" id="IPR021520">
    <property type="entry name" value="Stealth_CR2"/>
</dbReference>
<proteinExistence type="inferred from homology"/>